<dbReference type="PROSITE" id="PS00463">
    <property type="entry name" value="ZN2_CY6_FUNGAL_1"/>
    <property type="match status" value="1"/>
</dbReference>
<evidence type="ECO:0000313" key="8">
    <source>
        <dbReference type="EMBL" id="QLI71793.1"/>
    </source>
</evidence>
<dbReference type="PANTHER" id="PTHR47424:SF3">
    <property type="entry name" value="REGULATORY PROTEIN GAL4"/>
    <property type="match status" value="1"/>
</dbReference>
<feature type="region of interest" description="Disordered" evidence="6">
    <location>
        <begin position="68"/>
        <end position="133"/>
    </location>
</feature>
<feature type="compositionally biased region" description="Low complexity" evidence="6">
    <location>
        <begin position="71"/>
        <end position="88"/>
    </location>
</feature>
<evidence type="ECO:0000313" key="9">
    <source>
        <dbReference type="Proteomes" id="UP000510686"/>
    </source>
</evidence>
<feature type="region of interest" description="Disordered" evidence="6">
    <location>
        <begin position="180"/>
        <end position="201"/>
    </location>
</feature>
<feature type="domain" description="Zn(2)-C6 fungal-type" evidence="7">
    <location>
        <begin position="17"/>
        <end position="47"/>
    </location>
</feature>
<dbReference type="GO" id="GO:0000981">
    <property type="term" value="F:DNA-binding transcription factor activity, RNA polymerase II-specific"/>
    <property type="evidence" value="ECO:0007669"/>
    <property type="project" value="InterPro"/>
</dbReference>
<dbReference type="InterPro" id="IPR051127">
    <property type="entry name" value="Fungal_SecMet_Regulators"/>
</dbReference>
<keyword evidence="5" id="KW-0539">Nucleus</keyword>
<dbReference type="Gene3D" id="4.10.240.10">
    <property type="entry name" value="Zn(2)-C6 fungal-type DNA-binding domain"/>
    <property type="match status" value="1"/>
</dbReference>
<keyword evidence="2" id="KW-0805">Transcription regulation</keyword>
<evidence type="ECO:0000256" key="4">
    <source>
        <dbReference type="ARBA" id="ARBA00023163"/>
    </source>
</evidence>
<dbReference type="OrthoDB" id="3364175at2759"/>
<dbReference type="GO" id="GO:0006351">
    <property type="term" value="P:DNA-templated transcription"/>
    <property type="evidence" value="ECO:0007669"/>
    <property type="project" value="InterPro"/>
</dbReference>
<protein>
    <recommendedName>
        <fullName evidence="7">Zn(2)-C6 fungal-type domain-containing protein</fullName>
    </recommendedName>
</protein>
<evidence type="ECO:0000256" key="6">
    <source>
        <dbReference type="SAM" id="MobiDB-lite"/>
    </source>
</evidence>
<dbReference type="AlphaFoldDB" id="A0A7D5V1P6"/>
<keyword evidence="3" id="KW-0238">DNA-binding</keyword>
<dbReference type="KEGG" id="mbrn:26245430"/>
<dbReference type="SMART" id="SM00066">
    <property type="entry name" value="GAL4"/>
    <property type="match status" value="1"/>
</dbReference>
<gene>
    <name evidence="8" type="ORF">G6M90_00g093190</name>
</gene>
<name>A0A7D5V1P6_9HYPO</name>
<dbReference type="PANTHER" id="PTHR47424">
    <property type="entry name" value="REGULATORY PROTEIN GAL4"/>
    <property type="match status" value="1"/>
</dbReference>
<dbReference type="InterPro" id="IPR036864">
    <property type="entry name" value="Zn2-C6_fun-type_DNA-bd_sf"/>
</dbReference>
<evidence type="ECO:0000256" key="2">
    <source>
        <dbReference type="ARBA" id="ARBA00023015"/>
    </source>
</evidence>
<evidence type="ECO:0000256" key="3">
    <source>
        <dbReference type="ARBA" id="ARBA00023125"/>
    </source>
</evidence>
<evidence type="ECO:0000256" key="5">
    <source>
        <dbReference type="ARBA" id="ARBA00023242"/>
    </source>
</evidence>
<keyword evidence="1" id="KW-0479">Metal-binding</keyword>
<dbReference type="CDD" id="cd12148">
    <property type="entry name" value="fungal_TF_MHR"/>
    <property type="match status" value="1"/>
</dbReference>
<dbReference type="RefSeq" id="XP_065987322.1">
    <property type="nucleotide sequence ID" value="XM_066131432.1"/>
</dbReference>
<keyword evidence="9" id="KW-1185">Reference proteome</keyword>
<dbReference type="InterPro" id="IPR007219">
    <property type="entry name" value="XnlR_reg_dom"/>
</dbReference>
<dbReference type="PROSITE" id="PS50048">
    <property type="entry name" value="ZN2_CY6_FUNGAL_2"/>
    <property type="match status" value="1"/>
</dbReference>
<dbReference type="GO" id="GO:0000978">
    <property type="term" value="F:RNA polymerase II cis-regulatory region sequence-specific DNA binding"/>
    <property type="evidence" value="ECO:0007669"/>
    <property type="project" value="TreeGrafter"/>
</dbReference>
<dbReference type="Pfam" id="PF04082">
    <property type="entry name" value="Fungal_trans"/>
    <property type="match status" value="1"/>
</dbReference>
<dbReference type="GO" id="GO:0000435">
    <property type="term" value="P:positive regulation of transcription from RNA polymerase II promoter by galactose"/>
    <property type="evidence" value="ECO:0007669"/>
    <property type="project" value="TreeGrafter"/>
</dbReference>
<proteinExistence type="predicted"/>
<dbReference type="GO" id="GO:0005634">
    <property type="term" value="C:nucleus"/>
    <property type="evidence" value="ECO:0007669"/>
    <property type="project" value="TreeGrafter"/>
</dbReference>
<evidence type="ECO:0000256" key="1">
    <source>
        <dbReference type="ARBA" id="ARBA00022723"/>
    </source>
</evidence>
<feature type="compositionally biased region" description="Polar residues" evidence="6">
    <location>
        <begin position="97"/>
        <end position="106"/>
    </location>
</feature>
<evidence type="ECO:0000259" key="7">
    <source>
        <dbReference type="PROSITE" id="PS50048"/>
    </source>
</evidence>
<feature type="compositionally biased region" description="Polar residues" evidence="6">
    <location>
        <begin position="180"/>
        <end position="192"/>
    </location>
</feature>
<dbReference type="GeneID" id="26245430"/>
<dbReference type="InterPro" id="IPR001138">
    <property type="entry name" value="Zn2Cys6_DnaBD"/>
</dbReference>
<accession>A0A7D5V1P6</accession>
<dbReference type="EMBL" id="CP058936">
    <property type="protein sequence ID" value="QLI71793.1"/>
    <property type="molecule type" value="Genomic_DNA"/>
</dbReference>
<dbReference type="Proteomes" id="UP000510686">
    <property type="component" value="Chromosome 5"/>
</dbReference>
<keyword evidence="4" id="KW-0804">Transcription</keyword>
<sequence>MQGTGSQSLPRRRTFLACDACKFKKLRCDGDRPKCGRCMKVDVDCVYTLNDRDKRMAQRNSWIAQQYLNQPSRADASAPTAPRTSSSPVVIDGDAQYTPSTINSEHIPQPLLRQPACDMKPNHTSPSDPPLSESLADILATNAFDQLSNGEVGYFGSSTNHGFFWCLSGAIANLGYKASRSQAQRASPTSDMRGSRSRGLRKSLTHTTLHESIQKYPSNEELVARFFDNIGDVLPYVDEVSIMGKLHVLDEDANESCPSTQSWQALLNIVLAYALYTIDGPSPEPFYRRVINLLYGMAIHLSTVQTLQALLLLTSFEQNIRRSMASLSSHSLAVRTAYHLGLHAPPTILSACFGRPCLIGLNYVRPEIAKIVSISEISEVETRTLAINNTASFFALLTSLHELTGLALDKIYLSNIGSVRELPTDQLLSEVLNLSIRLDNWVTCNKIFGIMNAEVGFGNWVAPSEDAERLAIILSLHYHRVVLLVHGAILMRSLECLTTVGPQFLSGVTGETIVAMLRRNLVAARDTHYVICEVLQKRLGFLETNALWWICNYSAFTTCLHSFGLWVLSIHISDTRVSSIGTQEPDLEILLQAALRNLRTLGGMSMLSSKAYQRLQGLFDLLRDKGMNVQHVE</sequence>
<dbReference type="CDD" id="cd00067">
    <property type="entry name" value="GAL4"/>
    <property type="match status" value="1"/>
</dbReference>
<dbReference type="SUPFAM" id="SSF57701">
    <property type="entry name" value="Zn2/Cys6 DNA-binding domain"/>
    <property type="match status" value="1"/>
</dbReference>
<reference evidence="8 9" key="1">
    <citation type="submission" date="2020-07" db="EMBL/GenBank/DDBJ databases">
        <title>Telomere length de novo assembly of all 7 chromosomes of the fungus, Metarhizium brunneum, using a novel assembly pipeline.</title>
        <authorList>
            <person name="Saud z."/>
            <person name="Kortsinoglou A."/>
            <person name="Kouvelis V.N."/>
            <person name="Butt T.M."/>
        </authorList>
    </citation>
    <scope>NUCLEOTIDE SEQUENCE [LARGE SCALE GENOMIC DNA]</scope>
    <source>
        <strain evidence="8 9">4556</strain>
    </source>
</reference>
<organism evidence="8 9">
    <name type="scientific">Metarhizium brunneum</name>
    <dbReference type="NCBI Taxonomy" id="500148"/>
    <lineage>
        <taxon>Eukaryota</taxon>
        <taxon>Fungi</taxon>
        <taxon>Dikarya</taxon>
        <taxon>Ascomycota</taxon>
        <taxon>Pezizomycotina</taxon>
        <taxon>Sordariomycetes</taxon>
        <taxon>Hypocreomycetidae</taxon>
        <taxon>Hypocreales</taxon>
        <taxon>Clavicipitaceae</taxon>
        <taxon>Metarhizium</taxon>
    </lineage>
</organism>
<dbReference type="Pfam" id="PF00172">
    <property type="entry name" value="Zn_clus"/>
    <property type="match status" value="1"/>
</dbReference>
<dbReference type="GO" id="GO:0008270">
    <property type="term" value="F:zinc ion binding"/>
    <property type="evidence" value="ECO:0007669"/>
    <property type="project" value="InterPro"/>
</dbReference>